<dbReference type="UniPathway" id="UPA00655">
    <property type="reaction ID" value="UER00711"/>
</dbReference>
<evidence type="ECO:0000256" key="19">
    <source>
        <dbReference type="HAMAP-Rule" id="MF_00823"/>
    </source>
</evidence>
<evidence type="ECO:0000256" key="8">
    <source>
        <dbReference type="ARBA" id="ARBA00022679"/>
    </source>
</evidence>
<evidence type="ECO:0000256" key="7">
    <source>
        <dbReference type="ARBA" id="ARBA00022516"/>
    </source>
</evidence>
<feature type="binding site" evidence="20">
    <location>
        <position position="61"/>
    </location>
    <ligand>
        <name>Zn(2+)</name>
        <dbReference type="ChEBI" id="CHEBI:29105"/>
    </ligand>
</feature>
<dbReference type="AlphaFoldDB" id="A0A2X2Y5H2"/>
<dbReference type="GO" id="GO:0009317">
    <property type="term" value="C:acetyl-CoA carboxylase complex"/>
    <property type="evidence" value="ECO:0007669"/>
    <property type="project" value="InterPro"/>
</dbReference>
<comment type="function">
    <text evidence="17 20">Component of the acetyl coenzyme A carboxylase (ACC) complex. Biotin carboxylase (BC) catalyzes the carboxylation of biotin on its carrier protein (BCCP) and then the CO(2) group is transferred by the transcarboxylase to acetyl-CoA to form malonyl-CoA.</text>
</comment>
<dbReference type="InterPro" id="IPR011763">
    <property type="entry name" value="COA_CT_C"/>
</dbReference>
<comment type="similarity">
    <text evidence="3">In the C-terminal section; belongs to the AccA family.</text>
</comment>
<dbReference type="PROSITE" id="PS50980">
    <property type="entry name" value="COA_CT_NTER"/>
    <property type="match status" value="1"/>
</dbReference>
<dbReference type="InterPro" id="IPR011762">
    <property type="entry name" value="COA_CT_N"/>
</dbReference>
<comment type="function">
    <text evidence="19">Component of the acetyl coenzyme A carboxylase (ACC) complex. First, biotin carboxylase catalyzes the carboxylation of biotin on its carrier protein (BCCP) and then the CO(2) group is transferred by the carboxyltransferase to acetyl-CoA to form malonyl-CoA.</text>
</comment>
<dbReference type="GO" id="GO:0005524">
    <property type="term" value="F:ATP binding"/>
    <property type="evidence" value="ECO:0007669"/>
    <property type="project" value="UniProtKB-KW"/>
</dbReference>
<evidence type="ECO:0000313" key="23">
    <source>
        <dbReference type="EMBL" id="SQB33720.1"/>
    </source>
</evidence>
<comment type="catalytic activity">
    <reaction evidence="18 19">
        <text>N(6)-carboxybiotinyl-L-lysyl-[protein] + acetyl-CoA = N(6)-biotinyl-L-lysyl-[protein] + malonyl-CoA</text>
        <dbReference type="Rhea" id="RHEA:54728"/>
        <dbReference type="Rhea" id="RHEA-COMP:10505"/>
        <dbReference type="Rhea" id="RHEA-COMP:10506"/>
        <dbReference type="ChEBI" id="CHEBI:57288"/>
        <dbReference type="ChEBI" id="CHEBI:57384"/>
        <dbReference type="ChEBI" id="CHEBI:83144"/>
        <dbReference type="ChEBI" id="CHEBI:83145"/>
        <dbReference type="EC" id="2.1.3.15"/>
    </reaction>
</comment>
<keyword evidence="7 19" id="KW-0444">Lipid biosynthesis</keyword>
<sequence>MFKRLFKKTKYITVSSHNLNEKDSTQEKPLIPDYMWSKCEKCGQIIYSKDLKKNYSICGFCKNHFRISAYDRIQQIIDEDTWEEIDKYLYSVNPLNFKGYDEKVEKTQEKTQLNEAVVTGIGNINGQKAVVCIMDSRFFMGSMGSVVGEKITRAIEKAIENRLPLIIFTASGGARMQEGMFSLMQMAKVSAALSKLSQAGLLYVTVLTDPTTGGVTASFAMLGDIILSEPGALIGFAGKRVIEQTINKKLPHGFQTAEFLMKHGFIDKILNRKDLKDTLSMILKFHKENYEIKSCDDIIIDSLNISKNKLDAWQKLKLVRNEKRPTALDYINNVFENFIEFHGDRYYGDDPCIVGGIGFLNGMPVTVIAQQKGRDLNENIERNFGMPNPEGYRKALRLMKQAEKFNRPIVCFIDTPGAYCGVEAEERGQGEAIAKNLINMISLEVPIISIVIGEGGSGGALALSVSDKIWMLENAVYSLLSPEGFASILWKDAAKAEEAANIMKITSEDLKNYSLIDKILYEPYGDASKDVKFMSDIIKNNLIKEINNLEQLDTIELLNKRYNKFRVIGEYKNKT</sequence>
<gene>
    <name evidence="20 23" type="primary">accD</name>
    <name evidence="19" type="synonym">accA</name>
    <name evidence="23" type="ORF">NCTC13028_00661</name>
</gene>
<comment type="subcellular location">
    <subcellularLocation>
        <location evidence="1 19">Cytoplasm</location>
    </subcellularLocation>
</comment>
<feature type="domain" description="CoA carboxyltransferase N-terminal" evidence="21">
    <location>
        <begin position="35"/>
        <end position="301"/>
    </location>
</feature>
<keyword evidence="14 19" id="KW-0067">ATP-binding</keyword>
<evidence type="ECO:0000256" key="16">
    <source>
        <dbReference type="ARBA" id="ARBA00023160"/>
    </source>
</evidence>
<dbReference type="GO" id="GO:2001295">
    <property type="term" value="P:malonyl-CoA biosynthetic process"/>
    <property type="evidence" value="ECO:0007669"/>
    <property type="project" value="UniProtKB-UniRule"/>
</dbReference>
<dbReference type="PANTHER" id="PTHR42853">
    <property type="entry name" value="ACETYL-COENZYME A CARBOXYLASE CARBOXYL TRANSFERASE SUBUNIT ALPHA"/>
    <property type="match status" value="1"/>
</dbReference>
<keyword evidence="8 19" id="KW-0808">Transferase</keyword>
<dbReference type="HAMAP" id="MF_00823">
    <property type="entry name" value="AcetylCoA_CT_alpha"/>
    <property type="match status" value="1"/>
</dbReference>
<proteinExistence type="inferred from homology"/>
<organism evidence="23 24">
    <name type="scientific">Clostridium cochlearium</name>
    <dbReference type="NCBI Taxonomy" id="1494"/>
    <lineage>
        <taxon>Bacteria</taxon>
        <taxon>Bacillati</taxon>
        <taxon>Bacillota</taxon>
        <taxon>Clostridia</taxon>
        <taxon>Eubacteriales</taxon>
        <taxon>Clostridiaceae</taxon>
        <taxon>Clostridium</taxon>
    </lineage>
</organism>
<accession>A0A2X2Y5H2</accession>
<evidence type="ECO:0000256" key="4">
    <source>
        <dbReference type="ARBA" id="ARBA00010284"/>
    </source>
</evidence>
<keyword evidence="6 19" id="KW-0963">Cytoplasm</keyword>
<evidence type="ECO:0000256" key="5">
    <source>
        <dbReference type="ARBA" id="ARBA00011664"/>
    </source>
</evidence>
<dbReference type="NCBIfam" id="NF004344">
    <property type="entry name" value="PRK05724.1"/>
    <property type="match status" value="1"/>
</dbReference>
<keyword evidence="16 19" id="KW-0275">Fatty acid biosynthesis</keyword>
<dbReference type="Pfam" id="PF03255">
    <property type="entry name" value="ACCA"/>
    <property type="match status" value="1"/>
</dbReference>
<evidence type="ECO:0000256" key="14">
    <source>
        <dbReference type="ARBA" id="ARBA00022840"/>
    </source>
</evidence>
<dbReference type="GO" id="GO:0006633">
    <property type="term" value="P:fatty acid biosynthetic process"/>
    <property type="evidence" value="ECO:0007669"/>
    <property type="project" value="UniProtKB-KW"/>
</dbReference>
<evidence type="ECO:0000256" key="10">
    <source>
        <dbReference type="ARBA" id="ARBA00022741"/>
    </source>
</evidence>
<evidence type="ECO:0000256" key="9">
    <source>
        <dbReference type="ARBA" id="ARBA00022723"/>
    </source>
</evidence>
<feature type="binding site" evidence="20">
    <location>
        <position position="42"/>
    </location>
    <ligand>
        <name>Zn(2+)</name>
        <dbReference type="ChEBI" id="CHEBI:29105"/>
    </ligand>
</feature>
<dbReference type="NCBIfam" id="TIGR00513">
    <property type="entry name" value="accA"/>
    <property type="match status" value="1"/>
</dbReference>
<keyword evidence="12 19" id="KW-0276">Fatty acid metabolism</keyword>
<dbReference type="PANTHER" id="PTHR42853:SF3">
    <property type="entry name" value="ACETYL-COENZYME A CARBOXYLASE CARBOXYL TRANSFERASE SUBUNIT ALPHA, CHLOROPLASTIC"/>
    <property type="match status" value="1"/>
</dbReference>
<evidence type="ECO:0000256" key="20">
    <source>
        <dbReference type="HAMAP-Rule" id="MF_01395"/>
    </source>
</evidence>
<evidence type="ECO:0000256" key="12">
    <source>
        <dbReference type="ARBA" id="ARBA00022832"/>
    </source>
</evidence>
<dbReference type="Pfam" id="PF01039">
    <property type="entry name" value="Carboxyl_trans"/>
    <property type="match status" value="1"/>
</dbReference>
<evidence type="ECO:0000256" key="15">
    <source>
        <dbReference type="ARBA" id="ARBA00023098"/>
    </source>
</evidence>
<evidence type="ECO:0000259" key="21">
    <source>
        <dbReference type="PROSITE" id="PS50980"/>
    </source>
</evidence>
<keyword evidence="13 20" id="KW-0862">Zinc</keyword>
<keyword evidence="15 19" id="KW-0443">Lipid metabolism</keyword>
<evidence type="ECO:0000256" key="13">
    <source>
        <dbReference type="ARBA" id="ARBA00022833"/>
    </source>
</evidence>
<keyword evidence="10 19" id="KW-0547">Nucleotide-binding</keyword>
<dbReference type="PROSITE" id="PS50989">
    <property type="entry name" value="COA_CT_CTER"/>
    <property type="match status" value="1"/>
</dbReference>
<evidence type="ECO:0000256" key="11">
    <source>
        <dbReference type="ARBA" id="ARBA00022771"/>
    </source>
</evidence>
<evidence type="ECO:0000256" key="18">
    <source>
        <dbReference type="ARBA" id="ARBA00049152"/>
    </source>
</evidence>
<evidence type="ECO:0000256" key="3">
    <source>
        <dbReference type="ARBA" id="ARBA00006276"/>
    </source>
</evidence>
<dbReference type="SUPFAM" id="SSF52096">
    <property type="entry name" value="ClpP/crotonase"/>
    <property type="match status" value="2"/>
</dbReference>
<dbReference type="GO" id="GO:0016743">
    <property type="term" value="F:carboxyl- or carbamoyltransferase activity"/>
    <property type="evidence" value="ECO:0007669"/>
    <property type="project" value="UniProtKB-UniRule"/>
</dbReference>
<comment type="similarity">
    <text evidence="19">Belongs to the AccA family.</text>
</comment>
<keyword evidence="9 20" id="KW-0479">Metal-binding</keyword>
<dbReference type="GO" id="GO:0008270">
    <property type="term" value="F:zinc ion binding"/>
    <property type="evidence" value="ECO:0007669"/>
    <property type="project" value="UniProtKB-UniRule"/>
</dbReference>
<protein>
    <recommendedName>
        <fullName evidence="19 20">Multifunctional fusion protein</fullName>
    </recommendedName>
    <domain>
        <recommendedName>
            <fullName evidence="19">Acetyl-coenzyme A carboxylase carboxyl transferase subunit alpha</fullName>
            <shortName evidence="19">ACCase subunit alpha</shortName>
            <shortName evidence="19">Acetyl-CoA carboxylase carboxyltransferase subunit alpha</shortName>
            <ecNumber evidence="19">2.1.3.15</ecNumber>
        </recommendedName>
    </domain>
    <domain>
        <recommendedName>
            <fullName evidence="20">Acetyl-coenzyme A carboxylase carboxyl transferase subunit beta</fullName>
            <shortName evidence="20">ACCase subunit beta</shortName>
            <shortName evidence="20">Acetyl-CoA carboxylase carboxyltransferase subunit beta</shortName>
        </recommendedName>
    </domain>
</protein>
<dbReference type="GO" id="GO:0003989">
    <property type="term" value="F:acetyl-CoA carboxylase activity"/>
    <property type="evidence" value="ECO:0007669"/>
    <property type="project" value="InterPro"/>
</dbReference>
<feature type="binding site" evidence="20">
    <location>
        <position position="58"/>
    </location>
    <ligand>
        <name>Zn(2+)</name>
        <dbReference type="ChEBI" id="CHEBI:29105"/>
    </ligand>
</feature>
<dbReference type="Gene3D" id="3.90.226.10">
    <property type="entry name" value="2-enoyl-CoA Hydratase, Chain A, domain 1"/>
    <property type="match status" value="2"/>
</dbReference>
<evidence type="ECO:0000256" key="2">
    <source>
        <dbReference type="ARBA" id="ARBA00004956"/>
    </source>
</evidence>
<dbReference type="InterPro" id="IPR034733">
    <property type="entry name" value="AcCoA_carboxyl_beta"/>
</dbReference>
<dbReference type="InterPro" id="IPR001095">
    <property type="entry name" value="Acetyl_CoA_COase_a_su"/>
</dbReference>
<dbReference type="EMBL" id="UAWC01000001">
    <property type="protein sequence ID" value="SQB33720.1"/>
    <property type="molecule type" value="Genomic_DNA"/>
</dbReference>
<comment type="cofactor">
    <cofactor evidence="20">
        <name>Zn(2+)</name>
        <dbReference type="ChEBI" id="CHEBI:29105"/>
    </cofactor>
    <text evidence="20">Binds 1 zinc ion per subunit.</text>
</comment>
<comment type="subunit">
    <text evidence="5">Acetyl-CoA carboxylase is a heterotetramer composed of biotin carboxyl carrier protein (AccB), biotin carboxylase (AccC) and two subunits of ACCase subunit beta/alpha.</text>
</comment>
<keyword evidence="11 20" id="KW-0863">Zinc-finger</keyword>
<feature type="binding site" evidence="20">
    <location>
        <position position="39"/>
    </location>
    <ligand>
        <name>Zn(2+)</name>
        <dbReference type="ChEBI" id="CHEBI:29105"/>
    </ligand>
</feature>
<dbReference type="Pfam" id="PF17848">
    <property type="entry name" value="Zn_ribbon_ACC"/>
    <property type="match status" value="1"/>
</dbReference>
<comment type="similarity">
    <text evidence="4">In the N-terminal section; belongs to the AccD/PCCB family.</text>
</comment>
<evidence type="ECO:0000259" key="22">
    <source>
        <dbReference type="PROSITE" id="PS50989"/>
    </source>
</evidence>
<dbReference type="InterPro" id="IPR041010">
    <property type="entry name" value="Znf-ACC"/>
</dbReference>
<dbReference type="Proteomes" id="UP000250223">
    <property type="component" value="Unassembled WGS sequence"/>
</dbReference>
<dbReference type="EC" id="2.1.3.15" evidence="19"/>
<evidence type="ECO:0000313" key="24">
    <source>
        <dbReference type="Proteomes" id="UP000250223"/>
    </source>
</evidence>
<evidence type="ECO:0000256" key="1">
    <source>
        <dbReference type="ARBA" id="ARBA00004496"/>
    </source>
</evidence>
<dbReference type="NCBIfam" id="NF041504">
    <property type="entry name" value="AccA_sub"/>
    <property type="match status" value="1"/>
</dbReference>
<dbReference type="InterPro" id="IPR000438">
    <property type="entry name" value="Acetyl_CoA_COase_Trfase_b_su"/>
</dbReference>
<dbReference type="HAMAP" id="MF_01395">
    <property type="entry name" value="AcetylCoA_CT_beta"/>
    <property type="match status" value="1"/>
</dbReference>
<feature type="domain" description="CoA carboxyltransferase C-terminal" evidence="22">
    <location>
        <begin position="291"/>
        <end position="548"/>
    </location>
</feature>
<feature type="zinc finger region" description="C4-type" evidence="20">
    <location>
        <begin position="39"/>
        <end position="61"/>
    </location>
</feature>
<name>A0A2X2Y5H2_CLOCO</name>
<dbReference type="RefSeq" id="WP_111921235.1">
    <property type="nucleotide sequence ID" value="NZ_UAWC01000001.1"/>
</dbReference>
<dbReference type="NCBIfam" id="TIGR00515">
    <property type="entry name" value="accD"/>
    <property type="match status" value="1"/>
</dbReference>
<comment type="pathway">
    <text evidence="2 19">Lipid metabolism; malonyl-CoA biosynthesis; malonyl-CoA from acetyl-CoA: step 1/1.</text>
</comment>
<comment type="subunit">
    <text evidence="19">Acetyl-CoA carboxylase is a heterohexamer composed of biotin carboxyl carrier protein (AccB), biotin carboxylase (AccC) and two subunits each of ACCase subunit alpha (AccA) and ACCase subunit beta (AccD).</text>
</comment>
<keyword evidence="23" id="KW-0436">Ligase</keyword>
<dbReference type="InterPro" id="IPR029045">
    <property type="entry name" value="ClpP/crotonase-like_dom_sf"/>
</dbReference>
<evidence type="ECO:0000256" key="17">
    <source>
        <dbReference type="ARBA" id="ARBA00025280"/>
    </source>
</evidence>
<comment type="similarity">
    <text evidence="20">Belongs to the AccD/PCCB family.</text>
</comment>
<evidence type="ECO:0000256" key="6">
    <source>
        <dbReference type="ARBA" id="ARBA00022490"/>
    </source>
</evidence>
<reference evidence="23 24" key="1">
    <citation type="submission" date="2018-06" db="EMBL/GenBank/DDBJ databases">
        <authorList>
            <consortium name="Pathogen Informatics"/>
            <person name="Doyle S."/>
        </authorList>
    </citation>
    <scope>NUCLEOTIDE SEQUENCE [LARGE SCALE GENOMIC DNA]</scope>
    <source>
        <strain evidence="23 24">NCTC13028</strain>
    </source>
</reference>
<dbReference type="PRINTS" id="PR01069">
    <property type="entry name" value="ACCCTRFRASEA"/>
</dbReference>